<sequence length="417" mass="46027">MTWTRLHMRVTTPVFCGDGSVDDAQIRPPSIRGAMRFWLRAMAGVIVGNDLRSLGKIEDAVLGRTEASSPVRLRVPAQPGASVETRPAFLRPGHGADPKWIAYLLGPGLTSWSSQHKAAVLNRAHVPAGREFDLLLRFSTGDQHRHARDCALAALWLAVAFGGIGSRPRRGFGGLAITGAENLPDGWDEARIRTPDANSYTSHIVDGLLWPRILADKAFPALVGLAKDLKVPTPRSEEGHARYPMLSHPRQARRDTAAGGAPRTFSSWEAALSHGGALLRSFRATEEVDEARYSPKLKTWEWFEVVNGPERDFQLGALGLPIVFKQDIEVHAETRENGTAEKLRRASPLWLRPVGDGDELRLLSFGFLSEFLPGPEAAEVHLWKDGRRSKELHTTTEDLHNMVHGYIERLSGEDLPN</sequence>
<protein>
    <submittedName>
        <fullName evidence="4">CRISPR-associated protein Cmr1</fullName>
    </submittedName>
</protein>
<name>A0A7W8QIU3_9ACTN</name>
<keyword evidence="5" id="KW-1185">Reference proteome</keyword>
<feature type="domain" description="CRISPR type III-associated protein" evidence="3">
    <location>
        <begin position="8"/>
        <end position="173"/>
    </location>
</feature>
<dbReference type="GO" id="GO:0051607">
    <property type="term" value="P:defense response to virus"/>
    <property type="evidence" value="ECO:0007669"/>
    <property type="project" value="UniProtKB-KW"/>
</dbReference>
<dbReference type="NCBIfam" id="TIGR01894">
    <property type="entry name" value="cas_TM1795_cmr1"/>
    <property type="match status" value="1"/>
</dbReference>
<dbReference type="InterPro" id="IPR007522">
    <property type="entry name" value="CRISPR-assoc_prot_TM1795"/>
</dbReference>
<dbReference type="InterPro" id="IPR005537">
    <property type="entry name" value="RAMP_III_fam"/>
</dbReference>
<accession>A0A7W8QIU3</accession>
<dbReference type="Proteomes" id="UP000572635">
    <property type="component" value="Unassembled WGS sequence"/>
</dbReference>
<keyword evidence="1" id="KW-0051">Antiviral defense</keyword>
<evidence type="ECO:0000313" key="5">
    <source>
        <dbReference type="Proteomes" id="UP000572635"/>
    </source>
</evidence>
<dbReference type="AlphaFoldDB" id="A0A7W8QIU3"/>
<comment type="subunit">
    <text evidence="2">Part of the Csm effector complex that includes Cas10, Csm2, Csm3, Csm4 and Csm5.</text>
</comment>
<dbReference type="RefSeq" id="WP_184390771.1">
    <property type="nucleotide sequence ID" value="NZ_BAAAJD010000007.1"/>
</dbReference>
<evidence type="ECO:0000256" key="1">
    <source>
        <dbReference type="ARBA" id="ARBA00023118"/>
    </source>
</evidence>
<comment type="caution">
    <text evidence="4">The sequence shown here is derived from an EMBL/GenBank/DDBJ whole genome shotgun (WGS) entry which is preliminary data.</text>
</comment>
<dbReference type="EMBL" id="JACHDB010000001">
    <property type="protein sequence ID" value="MBB5431282.1"/>
    <property type="molecule type" value="Genomic_DNA"/>
</dbReference>
<evidence type="ECO:0000256" key="2">
    <source>
        <dbReference type="ARBA" id="ARBA00093789"/>
    </source>
</evidence>
<evidence type="ECO:0000259" key="3">
    <source>
        <dbReference type="Pfam" id="PF03787"/>
    </source>
</evidence>
<reference evidence="4 5" key="1">
    <citation type="submission" date="2020-08" db="EMBL/GenBank/DDBJ databases">
        <title>Sequencing the genomes of 1000 actinobacteria strains.</title>
        <authorList>
            <person name="Klenk H.-P."/>
        </authorList>
    </citation>
    <scope>NUCLEOTIDE SEQUENCE [LARGE SCALE GENOMIC DNA]</scope>
    <source>
        <strain evidence="4 5">DSM 44551</strain>
    </source>
</reference>
<proteinExistence type="predicted"/>
<organism evidence="4 5">
    <name type="scientific">Nocardiopsis composta</name>
    <dbReference type="NCBI Taxonomy" id="157465"/>
    <lineage>
        <taxon>Bacteria</taxon>
        <taxon>Bacillati</taxon>
        <taxon>Actinomycetota</taxon>
        <taxon>Actinomycetes</taxon>
        <taxon>Streptosporangiales</taxon>
        <taxon>Nocardiopsidaceae</taxon>
        <taxon>Nocardiopsis</taxon>
    </lineage>
</organism>
<gene>
    <name evidence="4" type="ORF">HDA36_001366</name>
</gene>
<dbReference type="Pfam" id="PF03787">
    <property type="entry name" value="RAMPs"/>
    <property type="match status" value="1"/>
</dbReference>
<evidence type="ECO:0000313" key="4">
    <source>
        <dbReference type="EMBL" id="MBB5431282.1"/>
    </source>
</evidence>